<feature type="signal peptide" evidence="2">
    <location>
        <begin position="1"/>
        <end position="21"/>
    </location>
</feature>
<dbReference type="Gene3D" id="3.40.50.1820">
    <property type="entry name" value="alpha/beta hydrolase"/>
    <property type="match status" value="1"/>
</dbReference>
<dbReference type="SUPFAM" id="SSF53474">
    <property type="entry name" value="alpha/beta-Hydrolases"/>
    <property type="match status" value="1"/>
</dbReference>
<organism evidence="4 5">
    <name type="scientific">Oceanipulchritudo coccoides</name>
    <dbReference type="NCBI Taxonomy" id="2706888"/>
    <lineage>
        <taxon>Bacteria</taxon>
        <taxon>Pseudomonadati</taxon>
        <taxon>Verrucomicrobiota</taxon>
        <taxon>Opitutia</taxon>
        <taxon>Puniceicoccales</taxon>
        <taxon>Oceanipulchritudinaceae</taxon>
        <taxon>Oceanipulchritudo</taxon>
    </lineage>
</organism>
<dbReference type="PANTHER" id="PTHR43037:SF1">
    <property type="entry name" value="BLL1128 PROTEIN"/>
    <property type="match status" value="1"/>
</dbReference>
<keyword evidence="5" id="KW-1185">Reference proteome</keyword>
<dbReference type="EMBL" id="JAAGNX010000001">
    <property type="protein sequence ID" value="NDV61011.1"/>
    <property type="molecule type" value="Genomic_DNA"/>
</dbReference>
<keyword evidence="1 2" id="KW-0732">Signal</keyword>
<dbReference type="PANTHER" id="PTHR43037">
    <property type="entry name" value="UNNAMED PRODUCT-RELATED"/>
    <property type="match status" value="1"/>
</dbReference>
<proteinExistence type="predicted"/>
<protein>
    <recommendedName>
        <fullName evidence="3">Dienelactone hydrolase domain-containing protein</fullName>
    </recommendedName>
</protein>
<evidence type="ECO:0000313" key="4">
    <source>
        <dbReference type="EMBL" id="NDV61011.1"/>
    </source>
</evidence>
<dbReference type="InterPro" id="IPR029058">
    <property type="entry name" value="AB_hydrolase_fold"/>
</dbReference>
<dbReference type="InterPro" id="IPR002925">
    <property type="entry name" value="Dienelactn_hydro"/>
</dbReference>
<comment type="caution">
    <text evidence="4">The sequence shown here is derived from an EMBL/GenBank/DDBJ whole genome shotgun (WGS) entry which is preliminary data.</text>
</comment>
<dbReference type="Proteomes" id="UP000478417">
    <property type="component" value="Unassembled WGS sequence"/>
</dbReference>
<evidence type="ECO:0000259" key="3">
    <source>
        <dbReference type="Pfam" id="PF01738"/>
    </source>
</evidence>
<evidence type="ECO:0000256" key="2">
    <source>
        <dbReference type="SAM" id="SignalP"/>
    </source>
</evidence>
<evidence type="ECO:0000256" key="1">
    <source>
        <dbReference type="ARBA" id="ARBA00022729"/>
    </source>
</evidence>
<gene>
    <name evidence="4" type="ORF">G0Q06_00955</name>
</gene>
<feature type="domain" description="Dienelactone hydrolase" evidence="3">
    <location>
        <begin position="114"/>
        <end position="219"/>
    </location>
</feature>
<name>A0A6B2LX12_9BACT</name>
<dbReference type="InterPro" id="IPR050955">
    <property type="entry name" value="Plant_Biomass_Hydrol_Est"/>
</dbReference>
<feature type="chain" id="PRO_5025338115" description="Dienelactone hydrolase domain-containing protein" evidence="2">
    <location>
        <begin position="22"/>
        <end position="337"/>
    </location>
</feature>
<accession>A0A6B2LX12</accession>
<dbReference type="GO" id="GO:0016787">
    <property type="term" value="F:hydrolase activity"/>
    <property type="evidence" value="ECO:0007669"/>
    <property type="project" value="InterPro"/>
</dbReference>
<evidence type="ECO:0000313" key="5">
    <source>
        <dbReference type="Proteomes" id="UP000478417"/>
    </source>
</evidence>
<sequence>MKLLQSIALITLASLPCSAFSAVASPATIALFEEIDTGEYLPYRLLRPENFDPDEKYPVMISLHGGSATSSYPKNEKNVRNWIEHLVREDFRDQFNCYIICPHSPGAWRLAQFRAIKDVIAELPSVDTDRIYAIGHSMGGQGVYTFIQSEPEYFAAVFSSSANGNKVDNPEAFKDLPVWTFHGDKDGTINIAGNQALFAKMQQIGGNMKFTTWINEAHGSSELMVAAGSGYEFFDWDKDNYVWVPATREWMTQLSSDLCDPETFSMKWLFSKSRTAEPVDPLWFGFEVIDGYADTGSWLGWVNVQNDPYVYSHRLESWMYATGPSSEARSWFFVFGE</sequence>
<dbReference type="AlphaFoldDB" id="A0A6B2LX12"/>
<reference evidence="4 5" key="1">
    <citation type="submission" date="2020-02" db="EMBL/GenBank/DDBJ databases">
        <title>Albibacoteraceae fam. nov., the first described family within the subdivision 4 Verrucomicrobia.</title>
        <authorList>
            <person name="Xi F."/>
        </authorList>
    </citation>
    <scope>NUCLEOTIDE SEQUENCE [LARGE SCALE GENOMIC DNA]</scope>
    <source>
        <strain evidence="4 5">CK1056</strain>
    </source>
</reference>
<dbReference type="Pfam" id="PF01738">
    <property type="entry name" value="DLH"/>
    <property type="match status" value="1"/>
</dbReference>
<dbReference type="RefSeq" id="WP_163961549.1">
    <property type="nucleotide sequence ID" value="NZ_JAAGNX010000001.1"/>
</dbReference>